<dbReference type="InterPro" id="IPR016024">
    <property type="entry name" value="ARM-type_fold"/>
</dbReference>
<dbReference type="InterPro" id="IPR011989">
    <property type="entry name" value="ARM-like"/>
</dbReference>
<organism evidence="1 2">
    <name type="scientific">Enhygromyxa salina</name>
    <dbReference type="NCBI Taxonomy" id="215803"/>
    <lineage>
        <taxon>Bacteria</taxon>
        <taxon>Pseudomonadati</taxon>
        <taxon>Myxococcota</taxon>
        <taxon>Polyangia</taxon>
        <taxon>Nannocystales</taxon>
        <taxon>Nannocystaceae</taxon>
        <taxon>Enhygromyxa</taxon>
    </lineage>
</organism>
<dbReference type="SUPFAM" id="SSF48371">
    <property type="entry name" value="ARM repeat"/>
    <property type="match status" value="1"/>
</dbReference>
<proteinExistence type="predicted"/>
<gene>
    <name evidence="1" type="ORF">ENSA7_61790</name>
</gene>
<protein>
    <recommendedName>
        <fullName evidence="3">HEAT repeat protein</fullName>
    </recommendedName>
</protein>
<dbReference type="AlphaFoldDB" id="A0A2S9Y4D0"/>
<comment type="caution">
    <text evidence="1">The sequence shown here is derived from an EMBL/GenBank/DDBJ whole genome shotgun (WGS) entry which is preliminary data.</text>
</comment>
<dbReference type="RefSeq" id="WP_181234285.1">
    <property type="nucleotide sequence ID" value="NZ_PVNL01000119.1"/>
</dbReference>
<evidence type="ECO:0000313" key="2">
    <source>
        <dbReference type="Proteomes" id="UP000238823"/>
    </source>
</evidence>
<sequence length="326" mass="34392">MAKRDRTLEALDRLAEAVTDPHSKSAQAALTKALGARSNLVVAAALEVICEHELTGFEAAMRAAFDRAMTDPVRSDPDCRTKVGVVKALDLLGEPADELFSIAVRHVQPEPVWGGSQDTAVALRGISAMALVNRRHPDAMVELARLLADPEREARRMAADAVAASGDVAAGVPLLILRIRAGDPEPEVLGACFAALLALDGEDSFGFVVEHLRARDELVVEAAALALGQERPPGALSALREFVEGTLLGPRRIGLLAISMLRSEDAWGYLLELVADAPTGLARDAIEALGVYSELGDLAARTREAAAGRADEGAGLERSLAEAFGD</sequence>
<accession>A0A2S9Y4D0</accession>
<name>A0A2S9Y4D0_9BACT</name>
<dbReference type="Gene3D" id="1.25.10.10">
    <property type="entry name" value="Leucine-rich Repeat Variant"/>
    <property type="match status" value="1"/>
</dbReference>
<dbReference type="Proteomes" id="UP000238823">
    <property type="component" value="Unassembled WGS sequence"/>
</dbReference>
<dbReference type="EMBL" id="PVNL01000119">
    <property type="protein sequence ID" value="PRP99962.1"/>
    <property type="molecule type" value="Genomic_DNA"/>
</dbReference>
<reference evidence="1 2" key="1">
    <citation type="submission" date="2018-03" db="EMBL/GenBank/DDBJ databases">
        <title>Draft Genome Sequences of the Obligatory Marine Myxobacteria Enhygromyxa salina SWB007.</title>
        <authorList>
            <person name="Poehlein A."/>
            <person name="Moghaddam J.A."/>
            <person name="Harms H."/>
            <person name="Alanjari M."/>
            <person name="Koenig G.M."/>
            <person name="Daniel R."/>
            <person name="Schaeberle T.F."/>
        </authorList>
    </citation>
    <scope>NUCLEOTIDE SEQUENCE [LARGE SCALE GENOMIC DNA]</scope>
    <source>
        <strain evidence="1 2">SWB007</strain>
    </source>
</reference>
<evidence type="ECO:0008006" key="3">
    <source>
        <dbReference type="Google" id="ProtNLM"/>
    </source>
</evidence>
<evidence type="ECO:0000313" key="1">
    <source>
        <dbReference type="EMBL" id="PRP99962.1"/>
    </source>
</evidence>